<keyword evidence="7 9" id="KW-0503">Monooxygenase</keyword>
<evidence type="ECO:0000256" key="1">
    <source>
        <dbReference type="ARBA" id="ARBA00001971"/>
    </source>
</evidence>
<evidence type="ECO:0000256" key="2">
    <source>
        <dbReference type="ARBA" id="ARBA00010617"/>
    </source>
</evidence>
<dbReference type="GO" id="GO:0005506">
    <property type="term" value="F:iron ion binding"/>
    <property type="evidence" value="ECO:0007669"/>
    <property type="project" value="InterPro"/>
</dbReference>
<proteinExistence type="inferred from homology"/>
<dbReference type="InterPro" id="IPR002402">
    <property type="entry name" value="Cyt_P450_E_grp-II"/>
</dbReference>
<evidence type="ECO:0000256" key="10">
    <source>
        <dbReference type="SAM" id="Phobius"/>
    </source>
</evidence>
<reference evidence="11" key="1">
    <citation type="journal article" date="2020" name="Stud. Mycol.">
        <title>101 Dothideomycetes genomes: a test case for predicting lifestyles and emergence of pathogens.</title>
        <authorList>
            <person name="Haridas S."/>
            <person name="Albert R."/>
            <person name="Binder M."/>
            <person name="Bloem J."/>
            <person name="Labutti K."/>
            <person name="Salamov A."/>
            <person name="Andreopoulos B."/>
            <person name="Baker S."/>
            <person name="Barry K."/>
            <person name="Bills G."/>
            <person name="Bluhm B."/>
            <person name="Cannon C."/>
            <person name="Castanera R."/>
            <person name="Culley D."/>
            <person name="Daum C."/>
            <person name="Ezra D."/>
            <person name="Gonzalez J."/>
            <person name="Henrissat B."/>
            <person name="Kuo A."/>
            <person name="Liang C."/>
            <person name="Lipzen A."/>
            <person name="Lutzoni F."/>
            <person name="Magnuson J."/>
            <person name="Mondo S."/>
            <person name="Nolan M."/>
            <person name="Ohm R."/>
            <person name="Pangilinan J."/>
            <person name="Park H.-J."/>
            <person name="Ramirez L."/>
            <person name="Alfaro M."/>
            <person name="Sun H."/>
            <person name="Tritt A."/>
            <person name="Yoshinaga Y."/>
            <person name="Zwiers L.-H."/>
            <person name="Turgeon B."/>
            <person name="Goodwin S."/>
            <person name="Spatafora J."/>
            <person name="Crous P."/>
            <person name="Grigoriev I."/>
        </authorList>
    </citation>
    <scope>NUCLEOTIDE SEQUENCE</scope>
    <source>
        <strain evidence="11">CBS 113389</strain>
    </source>
</reference>
<dbReference type="EMBL" id="MU001636">
    <property type="protein sequence ID" value="KAF2482479.1"/>
    <property type="molecule type" value="Genomic_DNA"/>
</dbReference>
<dbReference type="RefSeq" id="XP_033589049.1">
    <property type="nucleotide sequence ID" value="XM_033733766.1"/>
</dbReference>
<dbReference type="OrthoDB" id="1470350at2759"/>
<comment type="cofactor">
    <cofactor evidence="1 8">
        <name>heme</name>
        <dbReference type="ChEBI" id="CHEBI:30413"/>
    </cofactor>
</comment>
<keyword evidence="12" id="KW-1185">Reference proteome</keyword>
<sequence length="487" mass="55354">MLFSGISILYLLLAGVLYLATRLALLKRHNAREAAVRGCLPPPSPPDRGLWGIKSLRASLKATKDGWGPIWMHQTFNSIGKGVHTMRAQVLDYELLITRDAENIKAMFNTQSADFDIGPHRERTFKSLLGLGVMTNRGVDWKHSRELIRPQFARDNIANLAMFETHVQSLVKRLRVDAGEWTAKVDLQPLFQNLTLDTSTEFLYGHSASTQDPEQRARLPTLEGRKAPDLSNFGHHLDEAKHVLDRQGALAKYSWLVRDGTYSTHRQAVHDFVDYFVHMVLSQTEQDSKMETSDIMRDKVVLLRELMKATRDPLTLRNETLNVLHASRDTTAALIGWMFYFFARREDVFTKAREEVSERFAGKEAGELTSSDLWSLSYLPLVVNETIRFVGIVPMNERAAVRDTTLPRGGGPDGRFSVFVPKGAQVLIPTYSLQHREDLWGADVEEYKPERWESRKSGWDFVPFGGGARQCIGRELHFFDPLDPPIH</sequence>
<dbReference type="InterPro" id="IPR002974">
    <property type="entry name" value="Cyt_P450_E_CYP52_ascomycetes"/>
</dbReference>
<comment type="similarity">
    <text evidence="2 9">Belongs to the cytochrome P450 family.</text>
</comment>
<dbReference type="Proteomes" id="UP000799767">
    <property type="component" value="Unassembled WGS sequence"/>
</dbReference>
<evidence type="ECO:0000313" key="12">
    <source>
        <dbReference type="Proteomes" id="UP000799767"/>
    </source>
</evidence>
<dbReference type="PRINTS" id="PR01239">
    <property type="entry name" value="EP450IICYP52"/>
</dbReference>
<dbReference type="Gene3D" id="1.10.630.10">
    <property type="entry name" value="Cytochrome P450"/>
    <property type="match status" value="1"/>
</dbReference>
<evidence type="ECO:0000256" key="3">
    <source>
        <dbReference type="ARBA" id="ARBA00022617"/>
    </source>
</evidence>
<evidence type="ECO:0000256" key="6">
    <source>
        <dbReference type="ARBA" id="ARBA00023004"/>
    </source>
</evidence>
<organism evidence="11 12">
    <name type="scientific">Neohortaea acidophila</name>
    <dbReference type="NCBI Taxonomy" id="245834"/>
    <lineage>
        <taxon>Eukaryota</taxon>
        <taxon>Fungi</taxon>
        <taxon>Dikarya</taxon>
        <taxon>Ascomycota</taxon>
        <taxon>Pezizomycotina</taxon>
        <taxon>Dothideomycetes</taxon>
        <taxon>Dothideomycetidae</taxon>
        <taxon>Mycosphaerellales</taxon>
        <taxon>Teratosphaeriaceae</taxon>
        <taxon>Neohortaea</taxon>
    </lineage>
</organism>
<dbReference type="PRINTS" id="PR00385">
    <property type="entry name" value="P450"/>
</dbReference>
<keyword evidence="10" id="KW-0812">Transmembrane</keyword>
<dbReference type="Pfam" id="PF00067">
    <property type="entry name" value="p450"/>
    <property type="match status" value="1"/>
</dbReference>
<dbReference type="PANTHER" id="PTHR24287:SF1">
    <property type="entry name" value="P450, PUTATIVE (EUROFUNG)-RELATED"/>
    <property type="match status" value="1"/>
</dbReference>
<dbReference type="AlphaFoldDB" id="A0A6A6PQZ0"/>
<dbReference type="GeneID" id="54474768"/>
<evidence type="ECO:0000256" key="9">
    <source>
        <dbReference type="RuleBase" id="RU000461"/>
    </source>
</evidence>
<keyword evidence="10" id="KW-1133">Transmembrane helix</keyword>
<keyword evidence="6 8" id="KW-0408">Iron</keyword>
<dbReference type="InterPro" id="IPR036396">
    <property type="entry name" value="Cyt_P450_sf"/>
</dbReference>
<dbReference type="PROSITE" id="PS00086">
    <property type="entry name" value="CYTOCHROME_P450"/>
    <property type="match status" value="1"/>
</dbReference>
<dbReference type="GO" id="GO:0020037">
    <property type="term" value="F:heme binding"/>
    <property type="evidence" value="ECO:0007669"/>
    <property type="project" value="InterPro"/>
</dbReference>
<dbReference type="GO" id="GO:0016712">
    <property type="term" value="F:oxidoreductase activity, acting on paired donors, with incorporation or reduction of molecular oxygen, reduced flavin or flavoprotein as one donor, and incorporation of one atom of oxygen"/>
    <property type="evidence" value="ECO:0007669"/>
    <property type="project" value="InterPro"/>
</dbReference>
<dbReference type="InterPro" id="IPR001128">
    <property type="entry name" value="Cyt_P450"/>
</dbReference>
<keyword evidence="3 8" id="KW-0349">Heme</keyword>
<evidence type="ECO:0000256" key="5">
    <source>
        <dbReference type="ARBA" id="ARBA00023002"/>
    </source>
</evidence>
<evidence type="ECO:0000256" key="7">
    <source>
        <dbReference type="ARBA" id="ARBA00023033"/>
    </source>
</evidence>
<keyword evidence="5 9" id="KW-0560">Oxidoreductase</keyword>
<keyword evidence="4 8" id="KW-0479">Metal-binding</keyword>
<gene>
    <name evidence="11" type="ORF">BDY17DRAFT_298600</name>
</gene>
<name>A0A6A6PQZ0_9PEZI</name>
<dbReference type="InterPro" id="IPR017972">
    <property type="entry name" value="Cyt_P450_CS"/>
</dbReference>
<evidence type="ECO:0000256" key="8">
    <source>
        <dbReference type="PIRSR" id="PIRSR602402-1"/>
    </source>
</evidence>
<dbReference type="InterPro" id="IPR047146">
    <property type="entry name" value="Cyt_P450_E_CYP52_fungi"/>
</dbReference>
<keyword evidence="10" id="KW-0472">Membrane</keyword>
<evidence type="ECO:0000256" key="4">
    <source>
        <dbReference type="ARBA" id="ARBA00022723"/>
    </source>
</evidence>
<evidence type="ECO:0000313" key="11">
    <source>
        <dbReference type="EMBL" id="KAF2482479.1"/>
    </source>
</evidence>
<accession>A0A6A6PQZ0</accession>
<dbReference type="SUPFAM" id="SSF48264">
    <property type="entry name" value="Cytochrome P450"/>
    <property type="match status" value="1"/>
</dbReference>
<protein>
    <submittedName>
        <fullName evidence="11">Cytochrome P450 family protein</fullName>
    </submittedName>
</protein>
<dbReference type="PANTHER" id="PTHR24287">
    <property type="entry name" value="P450, PUTATIVE (EUROFUNG)-RELATED"/>
    <property type="match status" value="1"/>
</dbReference>
<dbReference type="PRINTS" id="PR00464">
    <property type="entry name" value="EP450II"/>
</dbReference>
<feature type="binding site" description="axial binding residue" evidence="8">
    <location>
        <position position="471"/>
    </location>
    <ligand>
        <name>heme</name>
        <dbReference type="ChEBI" id="CHEBI:30413"/>
    </ligand>
    <ligandPart>
        <name>Fe</name>
        <dbReference type="ChEBI" id="CHEBI:18248"/>
    </ligandPart>
</feature>
<feature type="transmembrane region" description="Helical" evidence="10">
    <location>
        <begin position="6"/>
        <end position="25"/>
    </location>
</feature>